<dbReference type="InterPro" id="IPR007110">
    <property type="entry name" value="Ig-like_dom"/>
</dbReference>
<evidence type="ECO:0000259" key="1">
    <source>
        <dbReference type="PROSITE" id="PS50835"/>
    </source>
</evidence>
<dbReference type="VEuPathDB" id="VectorBase:LDEU014509"/>
<dbReference type="InterPro" id="IPR036179">
    <property type="entry name" value="Ig-like_dom_sf"/>
</dbReference>
<name>A0A443QAJ4_9ACAR</name>
<accession>A0A443QAJ4</accession>
<dbReference type="InterPro" id="IPR013098">
    <property type="entry name" value="Ig_I-set"/>
</dbReference>
<dbReference type="InterPro" id="IPR013783">
    <property type="entry name" value="Ig-like_fold"/>
</dbReference>
<protein>
    <recommendedName>
        <fullName evidence="1">Ig-like domain-containing protein</fullName>
    </recommendedName>
</protein>
<feature type="domain" description="Ig-like" evidence="1">
    <location>
        <begin position="1"/>
        <end position="79"/>
    </location>
</feature>
<dbReference type="OrthoDB" id="6481371at2759"/>
<proteinExistence type="predicted"/>
<dbReference type="SUPFAM" id="SSF48726">
    <property type="entry name" value="Immunoglobulin"/>
    <property type="match status" value="1"/>
</dbReference>
<keyword evidence="3" id="KW-1185">Reference proteome</keyword>
<comment type="caution">
    <text evidence="2">The sequence shown here is derived from an EMBL/GenBank/DDBJ whole genome shotgun (WGS) entry which is preliminary data.</text>
</comment>
<dbReference type="Pfam" id="PF07679">
    <property type="entry name" value="I-set"/>
    <property type="match status" value="1"/>
</dbReference>
<evidence type="ECO:0000313" key="2">
    <source>
        <dbReference type="EMBL" id="RWS00055.1"/>
    </source>
</evidence>
<reference evidence="2 3" key="1">
    <citation type="journal article" date="2018" name="Gigascience">
        <title>Genomes of trombidid mites reveal novel predicted allergens and laterally-transferred genes associated with secondary metabolism.</title>
        <authorList>
            <person name="Dong X."/>
            <person name="Chaisiri K."/>
            <person name="Xia D."/>
            <person name="Armstrong S.D."/>
            <person name="Fang Y."/>
            <person name="Donnelly M.J."/>
            <person name="Kadowaki T."/>
            <person name="McGarry J.W."/>
            <person name="Darby A.C."/>
            <person name="Makepeace B.L."/>
        </authorList>
    </citation>
    <scope>NUCLEOTIDE SEQUENCE [LARGE SCALE GENOMIC DNA]</scope>
    <source>
        <strain evidence="2">UoL-UT</strain>
    </source>
</reference>
<evidence type="ECO:0000313" key="3">
    <source>
        <dbReference type="Proteomes" id="UP000288716"/>
    </source>
</evidence>
<organism evidence="2 3">
    <name type="scientific">Leptotrombidium deliense</name>
    <dbReference type="NCBI Taxonomy" id="299467"/>
    <lineage>
        <taxon>Eukaryota</taxon>
        <taxon>Metazoa</taxon>
        <taxon>Ecdysozoa</taxon>
        <taxon>Arthropoda</taxon>
        <taxon>Chelicerata</taxon>
        <taxon>Arachnida</taxon>
        <taxon>Acari</taxon>
        <taxon>Acariformes</taxon>
        <taxon>Trombidiformes</taxon>
        <taxon>Prostigmata</taxon>
        <taxon>Anystina</taxon>
        <taxon>Parasitengona</taxon>
        <taxon>Trombiculoidea</taxon>
        <taxon>Trombiculidae</taxon>
        <taxon>Leptotrombidium</taxon>
    </lineage>
</organism>
<dbReference type="PROSITE" id="PS50835">
    <property type="entry name" value="IG_LIKE"/>
    <property type="match status" value="1"/>
</dbReference>
<dbReference type="Gene3D" id="2.60.40.10">
    <property type="entry name" value="Immunoglobulins"/>
    <property type="match status" value="1"/>
</dbReference>
<dbReference type="EMBL" id="NCKV01061071">
    <property type="protein sequence ID" value="RWS00055.1"/>
    <property type="molecule type" value="Genomic_DNA"/>
</dbReference>
<dbReference type="Proteomes" id="UP000288716">
    <property type="component" value="Unassembled WGS sequence"/>
</dbReference>
<dbReference type="AlphaFoldDB" id="A0A443QAJ4"/>
<gene>
    <name evidence="2" type="ORF">B4U80_12653</name>
</gene>
<sequence>MTGYILSNPKPNVQWVKVKTETNGADRIIGVLPTIKVINDTFLESTLEMTITSQSDLGIYECRANNIICENYEKVELKG</sequence>